<evidence type="ECO:0000313" key="1">
    <source>
        <dbReference type="Ensembl" id="ENSCCRP00010073895.1"/>
    </source>
</evidence>
<dbReference type="Proteomes" id="UP000694427">
    <property type="component" value="Unplaced"/>
</dbReference>
<dbReference type="PANTHER" id="PTHR22796:SF6">
    <property type="entry name" value="INTERFERON-INDUCED VERY LARGE GTPASE 1-RELATED"/>
    <property type="match status" value="1"/>
</dbReference>
<dbReference type="AlphaFoldDB" id="A0A8C1MBK9"/>
<protein>
    <submittedName>
        <fullName evidence="1">Uncharacterized protein</fullName>
    </submittedName>
</protein>
<dbReference type="Ensembl" id="ENSCCRT00010081824.1">
    <property type="protein sequence ID" value="ENSCCRP00010073895.1"/>
    <property type="gene ID" value="ENSCCRG00010032191.1"/>
</dbReference>
<name>A0A8C1MBK9_CYPCA</name>
<keyword evidence="2" id="KW-1185">Reference proteome</keyword>
<dbReference type="PANTHER" id="PTHR22796">
    <property type="entry name" value="URG4-RELATED"/>
    <property type="match status" value="1"/>
</dbReference>
<reference evidence="1" key="2">
    <citation type="submission" date="2025-09" db="UniProtKB">
        <authorList>
            <consortium name="Ensembl"/>
        </authorList>
    </citation>
    <scope>IDENTIFICATION</scope>
</reference>
<organism evidence="1 2">
    <name type="scientific">Cyprinus carpio</name>
    <name type="common">Common carp</name>
    <dbReference type="NCBI Taxonomy" id="7962"/>
    <lineage>
        <taxon>Eukaryota</taxon>
        <taxon>Metazoa</taxon>
        <taxon>Chordata</taxon>
        <taxon>Craniata</taxon>
        <taxon>Vertebrata</taxon>
        <taxon>Euteleostomi</taxon>
        <taxon>Actinopterygii</taxon>
        <taxon>Neopterygii</taxon>
        <taxon>Teleostei</taxon>
        <taxon>Ostariophysi</taxon>
        <taxon>Cypriniformes</taxon>
        <taxon>Cyprinidae</taxon>
        <taxon>Cyprininae</taxon>
        <taxon>Cyprinus</taxon>
    </lineage>
</organism>
<sequence length="158" mass="18847">MLNIKNILFSLYKSEVLSDSEHFSDLKTKSKKCNIFKVSSYSEYIQLNKVEKVLKFLGYSKEYDAQINKLITDIVEQVNKMIMSYNIAKMGYNKTYIQELTGFIRAKLVEHEEKETTKYTFKKHFFSDLVFAIFNKEQMTFVKQHNIFRESNDPVHYF</sequence>
<reference evidence="1" key="1">
    <citation type="submission" date="2025-08" db="UniProtKB">
        <authorList>
            <consortium name="Ensembl"/>
        </authorList>
    </citation>
    <scope>IDENTIFICATION</scope>
</reference>
<accession>A0A8C1MBK9</accession>
<evidence type="ECO:0000313" key="2">
    <source>
        <dbReference type="Proteomes" id="UP000694427"/>
    </source>
</evidence>
<proteinExistence type="predicted"/>